<protein>
    <recommendedName>
        <fullName evidence="1">NAD-dependent epimerase/dehydratase domain-containing protein</fullName>
    </recommendedName>
</protein>
<dbReference type="Pfam" id="PF01370">
    <property type="entry name" value="Epimerase"/>
    <property type="match status" value="1"/>
</dbReference>
<dbReference type="Gene3D" id="3.40.50.720">
    <property type="entry name" value="NAD(P)-binding Rossmann-like Domain"/>
    <property type="match status" value="1"/>
</dbReference>
<proteinExistence type="predicted"/>
<evidence type="ECO:0000313" key="2">
    <source>
        <dbReference type="EMBL" id="PWB71214.1"/>
    </source>
</evidence>
<organism evidence="2 3">
    <name type="scientific">candidate division GN15 bacterium</name>
    <dbReference type="NCBI Taxonomy" id="2072418"/>
    <lineage>
        <taxon>Bacteria</taxon>
        <taxon>candidate division GN15</taxon>
    </lineage>
</organism>
<dbReference type="EMBL" id="PQAP01000121">
    <property type="protein sequence ID" value="PWB71214.1"/>
    <property type="molecule type" value="Genomic_DNA"/>
</dbReference>
<feature type="domain" description="NAD-dependent epimerase/dehydratase" evidence="1">
    <location>
        <begin position="1"/>
        <end position="220"/>
    </location>
</feature>
<dbReference type="AlphaFoldDB" id="A0A855X4V1"/>
<accession>A0A855X4V1</accession>
<comment type="caution">
    <text evidence="2">The sequence shown here is derived from an EMBL/GenBank/DDBJ whole genome shotgun (WGS) entry which is preliminary data.</text>
</comment>
<dbReference type="Proteomes" id="UP000250918">
    <property type="component" value="Unassembled WGS sequence"/>
</dbReference>
<dbReference type="InterPro" id="IPR001509">
    <property type="entry name" value="Epimerase_deHydtase"/>
</dbReference>
<dbReference type="SUPFAM" id="SSF51735">
    <property type="entry name" value="NAD(P)-binding Rossmann-fold domains"/>
    <property type="match status" value="1"/>
</dbReference>
<feature type="non-terminal residue" evidence="2">
    <location>
        <position position="1"/>
    </location>
</feature>
<dbReference type="InterPro" id="IPR036291">
    <property type="entry name" value="NAD(P)-bd_dom_sf"/>
</dbReference>
<dbReference type="PANTHER" id="PTHR43245">
    <property type="entry name" value="BIFUNCTIONAL POLYMYXIN RESISTANCE PROTEIN ARNA"/>
    <property type="match status" value="1"/>
</dbReference>
<dbReference type="InterPro" id="IPR050177">
    <property type="entry name" value="Lipid_A_modif_metabolic_enz"/>
</dbReference>
<reference evidence="2 3" key="1">
    <citation type="journal article" date="2018" name="ISME J.">
        <title>A methanotrophic archaeon couples anaerobic oxidation of methane to Fe(III) reduction.</title>
        <authorList>
            <person name="Cai C."/>
            <person name="Leu A.O."/>
            <person name="Xie G.J."/>
            <person name="Guo J."/>
            <person name="Feng Y."/>
            <person name="Zhao J.X."/>
            <person name="Tyson G.W."/>
            <person name="Yuan Z."/>
            <person name="Hu S."/>
        </authorList>
    </citation>
    <scope>NUCLEOTIDE SEQUENCE [LARGE SCALE GENOMIC DNA]</scope>
    <source>
        <strain evidence="2">FeB_12</strain>
    </source>
</reference>
<evidence type="ECO:0000313" key="3">
    <source>
        <dbReference type="Proteomes" id="UP000250918"/>
    </source>
</evidence>
<gene>
    <name evidence="2" type="ORF">C3F09_08120</name>
</gene>
<sequence length="321" mass="35033">ITGANGFIGSRLCALFLKEGFTVYAGVRKTADLSQLQGLAVQYRYGDVTDPASLPAMVTGIDYVIHNAGIVKAKSRAQFFAVNAEGTRNLLQAVAAHNPSIKRFVLVSSMAAVGPSRDGKTLTEETTPSPVTVYGQSKLAGERVCAEYVEKIPITIVRPHGVYGPGDKETLSFFQMANRRMRPLLGNTRRKMQMVHVDDVCLGVLKATIADMKSGSAYAIAENRAYTYEEMVGLLEEASGKKGIPLYVPGAVFKLIAAMSGTVARLIGKAPMLTRDKADELLGSWEVSTEKARRELGFESQISFARGARETFAWYREHDWL</sequence>
<name>A0A855X4V1_9BACT</name>
<evidence type="ECO:0000259" key="1">
    <source>
        <dbReference type="Pfam" id="PF01370"/>
    </source>
</evidence>